<proteinExistence type="predicted"/>
<dbReference type="OrthoDB" id="164831at2"/>
<keyword evidence="2" id="KW-0472">Membrane</keyword>
<organism evidence="3 4">
    <name type="scientific">Pseudonocardia sediminis</name>
    <dbReference type="NCBI Taxonomy" id="1397368"/>
    <lineage>
        <taxon>Bacteria</taxon>
        <taxon>Bacillati</taxon>
        <taxon>Actinomycetota</taxon>
        <taxon>Actinomycetes</taxon>
        <taxon>Pseudonocardiales</taxon>
        <taxon>Pseudonocardiaceae</taxon>
        <taxon>Pseudonocardia</taxon>
    </lineage>
</organism>
<evidence type="ECO:0000313" key="4">
    <source>
        <dbReference type="Proteomes" id="UP000291591"/>
    </source>
</evidence>
<feature type="compositionally biased region" description="Low complexity" evidence="1">
    <location>
        <begin position="246"/>
        <end position="259"/>
    </location>
</feature>
<evidence type="ECO:0000256" key="1">
    <source>
        <dbReference type="SAM" id="MobiDB-lite"/>
    </source>
</evidence>
<feature type="compositionally biased region" description="Pro residues" evidence="1">
    <location>
        <begin position="221"/>
        <end position="230"/>
    </location>
</feature>
<feature type="transmembrane region" description="Helical" evidence="2">
    <location>
        <begin position="25"/>
        <end position="47"/>
    </location>
</feature>
<feature type="region of interest" description="Disordered" evidence="1">
    <location>
        <begin position="213"/>
        <end position="259"/>
    </location>
</feature>
<keyword evidence="2" id="KW-1133">Transmembrane helix</keyword>
<evidence type="ECO:0000313" key="3">
    <source>
        <dbReference type="EMBL" id="RZT88079.1"/>
    </source>
</evidence>
<dbReference type="RefSeq" id="WP_130292136.1">
    <property type="nucleotide sequence ID" value="NZ_SHKL01000001.1"/>
</dbReference>
<comment type="caution">
    <text evidence="3">The sequence shown here is derived from an EMBL/GenBank/DDBJ whole genome shotgun (WGS) entry which is preliminary data.</text>
</comment>
<name>A0A4Q7V5X4_PSEST</name>
<evidence type="ECO:0000256" key="2">
    <source>
        <dbReference type="SAM" id="Phobius"/>
    </source>
</evidence>
<gene>
    <name evidence="3" type="ORF">EV383_5013</name>
</gene>
<keyword evidence="2" id="KW-0812">Transmembrane</keyword>
<dbReference type="AlphaFoldDB" id="A0A4Q7V5X4"/>
<dbReference type="Pfam" id="PF11303">
    <property type="entry name" value="DUF3105"/>
    <property type="match status" value="1"/>
</dbReference>
<dbReference type="InterPro" id="IPR021454">
    <property type="entry name" value="DUF3105"/>
</dbReference>
<dbReference type="Proteomes" id="UP000291591">
    <property type="component" value="Unassembled WGS sequence"/>
</dbReference>
<dbReference type="EMBL" id="SHKL01000001">
    <property type="protein sequence ID" value="RZT88079.1"/>
    <property type="molecule type" value="Genomic_DNA"/>
</dbReference>
<protein>
    <submittedName>
        <fullName evidence="3">Uncharacterized protein DUF3105</fullName>
    </submittedName>
</protein>
<accession>A0A4Q7V5X4</accession>
<reference evidence="3 4" key="1">
    <citation type="submission" date="2019-02" db="EMBL/GenBank/DDBJ databases">
        <title>Sequencing the genomes of 1000 actinobacteria strains.</title>
        <authorList>
            <person name="Klenk H.-P."/>
        </authorList>
    </citation>
    <scope>NUCLEOTIDE SEQUENCE [LARGE SCALE GENOMIC DNA]</scope>
    <source>
        <strain evidence="3 4">DSM 45779</strain>
    </source>
</reference>
<keyword evidence="4" id="KW-1185">Reference proteome</keyword>
<sequence>MASGKTSKNKRKPNVSAVNQRQTPWLMIGGIALVVVLAAVFIGYPLLQRNENRAFVPSDDNRDPSLAIPGVVTQQYEAGQHILPNQQVAYTNSPPFGGTHDGYWAACGGVVYPNAVRSENLVHSLEHGAVWIAYDPARINGAALDTLTAKVDGQPYTVMSPYPGLDQPIALQSWGHQLKLASADDERIDQFIRSLRLNRFTYPEVGASCDALGPGAFDQDNPPPFVPAPPQSAVNRQTVFGERDAGAQGAQQDGAVPGQ</sequence>